<organism evidence="8 9">
    <name type="scientific">Paenisporosarcina antarctica</name>
    <dbReference type="NCBI Taxonomy" id="417367"/>
    <lineage>
        <taxon>Bacteria</taxon>
        <taxon>Bacillati</taxon>
        <taxon>Bacillota</taxon>
        <taxon>Bacilli</taxon>
        <taxon>Bacillales</taxon>
        <taxon>Caryophanaceae</taxon>
        <taxon>Paenisporosarcina</taxon>
    </lineage>
</organism>
<keyword evidence="5 6" id="KW-0472">Membrane</keyword>
<evidence type="ECO:0000313" key="9">
    <source>
        <dbReference type="Proteomes" id="UP000294292"/>
    </source>
</evidence>
<evidence type="ECO:0000256" key="1">
    <source>
        <dbReference type="ARBA" id="ARBA00004651"/>
    </source>
</evidence>
<dbReference type="Gene3D" id="1.20.1250.20">
    <property type="entry name" value="MFS general substrate transporter like domains"/>
    <property type="match status" value="1"/>
</dbReference>
<dbReference type="EMBL" id="CP038015">
    <property type="protein sequence ID" value="QBP42710.1"/>
    <property type="molecule type" value="Genomic_DNA"/>
</dbReference>
<protein>
    <submittedName>
        <fullName evidence="8">MFS transporter</fullName>
    </submittedName>
</protein>
<feature type="transmembrane region" description="Helical" evidence="6">
    <location>
        <begin position="361"/>
        <end position="385"/>
    </location>
</feature>
<feature type="transmembrane region" description="Helical" evidence="6">
    <location>
        <begin position="79"/>
        <end position="100"/>
    </location>
</feature>
<evidence type="ECO:0000256" key="4">
    <source>
        <dbReference type="ARBA" id="ARBA00022989"/>
    </source>
</evidence>
<feature type="transmembrane region" description="Helical" evidence="6">
    <location>
        <begin position="277"/>
        <end position="293"/>
    </location>
</feature>
<comment type="subcellular location">
    <subcellularLocation>
        <location evidence="1">Cell membrane</location>
        <topology evidence="1">Multi-pass membrane protein</topology>
    </subcellularLocation>
</comment>
<keyword evidence="2" id="KW-0813">Transport</keyword>
<keyword evidence="4 6" id="KW-1133">Transmembrane helix</keyword>
<feature type="transmembrane region" description="Helical" evidence="6">
    <location>
        <begin position="164"/>
        <end position="186"/>
    </location>
</feature>
<feature type="transmembrane region" description="Helical" evidence="6">
    <location>
        <begin position="299"/>
        <end position="316"/>
    </location>
</feature>
<dbReference type="PROSITE" id="PS50850">
    <property type="entry name" value="MFS"/>
    <property type="match status" value="1"/>
</dbReference>
<evidence type="ECO:0000313" key="8">
    <source>
        <dbReference type="EMBL" id="QBP42710.1"/>
    </source>
</evidence>
<dbReference type="InterPro" id="IPR052528">
    <property type="entry name" value="Sugar_transport-like"/>
</dbReference>
<dbReference type="OrthoDB" id="9800416at2"/>
<dbReference type="Proteomes" id="UP000294292">
    <property type="component" value="Chromosome"/>
</dbReference>
<dbReference type="Pfam" id="PF07690">
    <property type="entry name" value="MFS_1"/>
    <property type="match status" value="1"/>
</dbReference>
<dbReference type="AlphaFoldDB" id="A0A4P7A122"/>
<dbReference type="KEGG" id="panc:E2636_16870"/>
<evidence type="ECO:0000256" key="5">
    <source>
        <dbReference type="ARBA" id="ARBA00023136"/>
    </source>
</evidence>
<dbReference type="GO" id="GO:0022857">
    <property type="term" value="F:transmembrane transporter activity"/>
    <property type="evidence" value="ECO:0007669"/>
    <property type="project" value="InterPro"/>
</dbReference>
<keyword evidence="3 6" id="KW-0812">Transmembrane</keyword>
<feature type="transmembrane region" description="Helical" evidence="6">
    <location>
        <begin position="14"/>
        <end position="34"/>
    </location>
</feature>
<dbReference type="InterPro" id="IPR020846">
    <property type="entry name" value="MFS_dom"/>
</dbReference>
<feature type="transmembrane region" description="Helical" evidence="6">
    <location>
        <begin position="216"/>
        <end position="237"/>
    </location>
</feature>
<evidence type="ECO:0000256" key="6">
    <source>
        <dbReference type="SAM" id="Phobius"/>
    </source>
</evidence>
<dbReference type="SUPFAM" id="SSF103473">
    <property type="entry name" value="MFS general substrate transporter"/>
    <property type="match status" value="1"/>
</dbReference>
<dbReference type="GO" id="GO:0005886">
    <property type="term" value="C:plasma membrane"/>
    <property type="evidence" value="ECO:0007669"/>
    <property type="project" value="UniProtKB-SubCell"/>
</dbReference>
<reference evidence="8 9" key="1">
    <citation type="submission" date="2019-03" db="EMBL/GenBank/DDBJ databases">
        <title>Complete genome sequence of Paenisporosarcina antarctica CGMCC 1.6503T.</title>
        <authorList>
            <person name="Rong J.-C."/>
            <person name="Chi N.-Y."/>
            <person name="Zhang Q.-F."/>
        </authorList>
    </citation>
    <scope>NUCLEOTIDE SEQUENCE [LARGE SCALE GENOMIC DNA]</scope>
    <source>
        <strain evidence="8 9">CGMCC 1.6503</strain>
    </source>
</reference>
<proteinExistence type="predicted"/>
<evidence type="ECO:0000259" key="7">
    <source>
        <dbReference type="PROSITE" id="PS50850"/>
    </source>
</evidence>
<feature type="transmembrane region" description="Helical" evidence="6">
    <location>
        <begin position="136"/>
        <end position="158"/>
    </location>
</feature>
<sequence length="395" mass="42957">MYNEGKFMRIKEKYLILISTSIFMFAIAGSRPLISLYSTELGANIAEVGLITSLFSLLSLFLAIPLGRSIDKVNVKTPLYLCLGLCSISLIIPFVLGNIIGICISQILAGVAQMTFVISIQSYAGGMKDRKTQEYYIAIFSIGVAIGSFVGPLVSGLLSQSLDYATVMFYLGMTVIFAFPFIYYLLGYSRTIKDEIKDNKIKDTFDLLNNHALRKAILISALLLLGKDIYISFFPLLAQSKGISNAMIGLIISVNAAAGIFIRMVTPLLLQQFKSSIIITTALVIGGCSYILNPLADNFFILLFVSFILGLCLGVGQPLSISNTIRALPAARIGEGLGLRLSINKLTQVVAPVVLGGVSNLYGIFSVFYITGFIIFFGSIDFKAATKLTLRVKKK</sequence>
<dbReference type="InterPro" id="IPR036259">
    <property type="entry name" value="MFS_trans_sf"/>
</dbReference>
<evidence type="ECO:0000256" key="2">
    <source>
        <dbReference type="ARBA" id="ARBA00022448"/>
    </source>
</evidence>
<evidence type="ECO:0000256" key="3">
    <source>
        <dbReference type="ARBA" id="ARBA00022692"/>
    </source>
</evidence>
<name>A0A4P7A122_9BACL</name>
<keyword evidence="9" id="KW-1185">Reference proteome</keyword>
<accession>A0A4P7A122</accession>
<dbReference type="PANTHER" id="PTHR23526">
    <property type="entry name" value="INTEGRAL MEMBRANE TRANSPORT PROTEIN-RELATED"/>
    <property type="match status" value="1"/>
</dbReference>
<feature type="transmembrane region" description="Helical" evidence="6">
    <location>
        <begin position="243"/>
        <end position="265"/>
    </location>
</feature>
<feature type="domain" description="Major facilitator superfamily (MFS) profile" evidence="7">
    <location>
        <begin position="1"/>
        <end position="390"/>
    </location>
</feature>
<dbReference type="InterPro" id="IPR011701">
    <property type="entry name" value="MFS"/>
</dbReference>
<dbReference type="RefSeq" id="WP_134211345.1">
    <property type="nucleotide sequence ID" value="NZ_CP038015.1"/>
</dbReference>
<gene>
    <name evidence="8" type="ORF">E2636_16870</name>
</gene>
<dbReference type="PANTHER" id="PTHR23526:SF4">
    <property type="entry name" value="INTEGRAL MEMBRANE TRANSPORT PROTEIN"/>
    <property type="match status" value="1"/>
</dbReference>
<feature type="transmembrane region" description="Helical" evidence="6">
    <location>
        <begin position="46"/>
        <end position="67"/>
    </location>
</feature>